<proteinExistence type="predicted"/>
<accession>A0A8J7W6X4</accession>
<evidence type="ECO:0000313" key="2">
    <source>
        <dbReference type="Proteomes" id="UP000730161"/>
    </source>
</evidence>
<reference evidence="1" key="1">
    <citation type="submission" date="2014-12" db="EMBL/GenBank/DDBJ databases">
        <authorList>
            <person name="Huang H.-H."/>
            <person name="Chen S.-C."/>
            <person name="Lai M.-C."/>
        </authorList>
    </citation>
    <scope>NUCLEOTIDE SEQUENCE</scope>
    <source>
        <strain evidence="1">K1F9705b</strain>
    </source>
</reference>
<keyword evidence="2" id="KW-1185">Reference proteome</keyword>
<gene>
    <name evidence="1" type="ORF">RJ53_04585</name>
</gene>
<sequence>MPAEYIIAGTDQESGKCQKNNRACGICSHSSPLTEHHLSLHHIRYEGIVKGITVPDLGVPSPSSYSNLERIGLCHSISGEDLTALISGSKGFVEFFSRYWNFNNHEVATRLS</sequence>
<comment type="caution">
    <text evidence="1">The sequence shown here is derived from an EMBL/GenBank/DDBJ whole genome shotgun (WGS) entry which is preliminary data.</text>
</comment>
<evidence type="ECO:0000313" key="1">
    <source>
        <dbReference type="EMBL" id="MBR1368826.1"/>
    </source>
</evidence>
<dbReference type="EMBL" id="JWHL01000004">
    <property type="protein sequence ID" value="MBR1368826.1"/>
    <property type="molecule type" value="Genomic_DNA"/>
</dbReference>
<organism evidence="1 2">
    <name type="scientific">Methanocalculus chunghsingensis</name>
    <dbReference type="NCBI Taxonomy" id="156457"/>
    <lineage>
        <taxon>Archaea</taxon>
        <taxon>Methanobacteriati</taxon>
        <taxon>Methanobacteriota</taxon>
        <taxon>Stenosarchaea group</taxon>
        <taxon>Methanomicrobia</taxon>
        <taxon>Methanomicrobiales</taxon>
        <taxon>Methanocalculaceae</taxon>
        <taxon>Methanocalculus</taxon>
    </lineage>
</organism>
<name>A0A8J7W6X4_9EURY</name>
<dbReference type="Proteomes" id="UP000730161">
    <property type="component" value="Unassembled WGS sequence"/>
</dbReference>
<protein>
    <submittedName>
        <fullName evidence="1">Uncharacterized protein</fullName>
    </submittedName>
</protein>
<dbReference type="AlphaFoldDB" id="A0A8J7W6X4"/>